<comment type="caution">
    <text evidence="3">The sequence shown here is derived from an EMBL/GenBank/DDBJ whole genome shotgun (WGS) entry which is preliminary data.</text>
</comment>
<evidence type="ECO:0000256" key="1">
    <source>
        <dbReference type="SAM" id="MobiDB-lite"/>
    </source>
</evidence>
<gene>
    <name evidence="3" type="ORF">H4W30_001391</name>
</gene>
<reference evidence="3 4" key="1">
    <citation type="submission" date="2020-10" db="EMBL/GenBank/DDBJ databases">
        <title>Sequencing the genomes of 1000 actinobacteria strains.</title>
        <authorList>
            <person name="Klenk H.-P."/>
        </authorList>
    </citation>
    <scope>NUCLEOTIDE SEQUENCE [LARGE SCALE GENOMIC DNA]</scope>
    <source>
        <strain evidence="3 4">DSM 46661</strain>
    </source>
</reference>
<accession>A0ABR9L265</accession>
<name>A0ABR9L265_9PSEU</name>
<organism evidence="3 4">
    <name type="scientific">Amycolatopsis roodepoortensis</name>
    <dbReference type="NCBI Taxonomy" id="700274"/>
    <lineage>
        <taxon>Bacteria</taxon>
        <taxon>Bacillati</taxon>
        <taxon>Actinomycetota</taxon>
        <taxon>Actinomycetes</taxon>
        <taxon>Pseudonocardiales</taxon>
        <taxon>Pseudonocardiaceae</taxon>
        <taxon>Amycolatopsis</taxon>
    </lineage>
</organism>
<evidence type="ECO:0000313" key="4">
    <source>
        <dbReference type="Proteomes" id="UP000656548"/>
    </source>
</evidence>
<evidence type="ECO:0000256" key="2">
    <source>
        <dbReference type="SAM" id="Phobius"/>
    </source>
</evidence>
<dbReference type="RefSeq" id="WP_192742002.1">
    <property type="nucleotide sequence ID" value="NZ_JADBEJ010000001.1"/>
</dbReference>
<evidence type="ECO:0008006" key="5">
    <source>
        <dbReference type="Google" id="ProtNLM"/>
    </source>
</evidence>
<proteinExistence type="predicted"/>
<dbReference type="Proteomes" id="UP000656548">
    <property type="component" value="Unassembled WGS sequence"/>
</dbReference>
<protein>
    <recommendedName>
        <fullName evidence="5">SdpA family antimicrobial peptide system protein</fullName>
    </recommendedName>
</protein>
<dbReference type="EMBL" id="JADBEJ010000001">
    <property type="protein sequence ID" value="MBE1574362.1"/>
    <property type="molecule type" value="Genomic_DNA"/>
</dbReference>
<keyword evidence="2" id="KW-0812">Transmembrane</keyword>
<evidence type="ECO:0000313" key="3">
    <source>
        <dbReference type="EMBL" id="MBE1574362.1"/>
    </source>
</evidence>
<keyword evidence="4" id="KW-1185">Reference proteome</keyword>
<feature type="transmembrane region" description="Helical" evidence="2">
    <location>
        <begin position="32"/>
        <end position="54"/>
    </location>
</feature>
<sequence length="206" mass="22649">MPTAASTDSEAGRAGAHGISEGEDPEQGFRGFVLTSLVLGLGFVLACLAQADLFGISGGLRDRLDAYRVLWPQEWVFFIGLDKSSVVPYRAGHDGRLVRLHEREVWGERLGGLNREHDVYTTEARQIADRIPDRYWQECGQGGEMRCEKVPDPALLYRTENPLKSPTLCGRAVLAIERASSSEAGSRRDGPWAAYRVASVDLRCSG</sequence>
<feature type="region of interest" description="Disordered" evidence="1">
    <location>
        <begin position="1"/>
        <end position="23"/>
    </location>
</feature>
<keyword evidence="2" id="KW-1133">Transmembrane helix</keyword>
<keyword evidence="2" id="KW-0472">Membrane</keyword>